<dbReference type="EMBL" id="BONZ01000030">
    <property type="protein sequence ID" value="GIH15100.1"/>
    <property type="molecule type" value="Genomic_DNA"/>
</dbReference>
<name>A0A8J3VQG3_9ACTN</name>
<sequence>MDPVFVFVHSLLLGPSTWAPVAARLAASGAVTAVPSLVDVTDADDPPFWPRIAARVNDAVASLPRDQPILLVAHSNAGVFVPVVVQAARRPVAGCLFVDARLPSRTGPTPTASPERLDYLRTTVTGGRLPQWTAWWDEDDVARLFPDPQTRSAVSAEQPRLPLSYYEQRVPVPAGWDDRPCGYLLFGPPYDGMAAEARDRGWDVDEVRGEHLHQLVDPDAVTARIVAMTEDWGASAGRRGGSVPQ</sequence>
<accession>A0A8J3VQG3</accession>
<dbReference type="AlphaFoldDB" id="A0A8J3VQG3"/>
<evidence type="ECO:0008006" key="3">
    <source>
        <dbReference type="Google" id="ProtNLM"/>
    </source>
</evidence>
<organism evidence="1 2">
    <name type="scientific">Rugosimonospora africana</name>
    <dbReference type="NCBI Taxonomy" id="556532"/>
    <lineage>
        <taxon>Bacteria</taxon>
        <taxon>Bacillati</taxon>
        <taxon>Actinomycetota</taxon>
        <taxon>Actinomycetes</taxon>
        <taxon>Micromonosporales</taxon>
        <taxon>Micromonosporaceae</taxon>
        <taxon>Rugosimonospora</taxon>
    </lineage>
</organism>
<proteinExistence type="predicted"/>
<evidence type="ECO:0000313" key="2">
    <source>
        <dbReference type="Proteomes" id="UP000642748"/>
    </source>
</evidence>
<dbReference type="SUPFAM" id="SSF53474">
    <property type="entry name" value="alpha/beta-Hydrolases"/>
    <property type="match status" value="1"/>
</dbReference>
<protein>
    <recommendedName>
        <fullName evidence="3">Alpha/beta hydrolase family protein</fullName>
    </recommendedName>
</protein>
<gene>
    <name evidence="1" type="ORF">Raf01_32720</name>
</gene>
<dbReference type="InterPro" id="IPR029058">
    <property type="entry name" value="AB_hydrolase_fold"/>
</dbReference>
<comment type="caution">
    <text evidence="1">The sequence shown here is derived from an EMBL/GenBank/DDBJ whole genome shotgun (WGS) entry which is preliminary data.</text>
</comment>
<reference evidence="1" key="1">
    <citation type="submission" date="2021-01" db="EMBL/GenBank/DDBJ databases">
        <title>Whole genome shotgun sequence of Rugosimonospora africana NBRC 104875.</title>
        <authorList>
            <person name="Komaki H."/>
            <person name="Tamura T."/>
        </authorList>
    </citation>
    <scope>NUCLEOTIDE SEQUENCE</scope>
    <source>
        <strain evidence="1">NBRC 104875</strain>
    </source>
</reference>
<dbReference type="Gene3D" id="3.40.50.1820">
    <property type="entry name" value="alpha/beta hydrolase"/>
    <property type="match status" value="1"/>
</dbReference>
<dbReference type="Proteomes" id="UP000642748">
    <property type="component" value="Unassembled WGS sequence"/>
</dbReference>
<keyword evidence="2" id="KW-1185">Reference proteome</keyword>
<evidence type="ECO:0000313" key="1">
    <source>
        <dbReference type="EMBL" id="GIH15100.1"/>
    </source>
</evidence>